<keyword evidence="2" id="KW-1185">Reference proteome</keyword>
<dbReference type="Proteomes" id="UP001152795">
    <property type="component" value="Unassembled WGS sequence"/>
</dbReference>
<dbReference type="OrthoDB" id="5985887at2759"/>
<evidence type="ECO:0000313" key="2">
    <source>
        <dbReference type="Proteomes" id="UP001152795"/>
    </source>
</evidence>
<gene>
    <name evidence="1" type="ORF">PACLA_8A064253</name>
</gene>
<comment type="caution">
    <text evidence="1">The sequence shown here is derived from an EMBL/GenBank/DDBJ whole genome shotgun (WGS) entry which is preliminary data.</text>
</comment>
<dbReference type="AlphaFoldDB" id="A0A6S7H5C3"/>
<protein>
    <submittedName>
        <fullName evidence="1">Uncharacterized protein</fullName>
    </submittedName>
</protein>
<accession>A0A6S7H5C3</accession>
<reference evidence="1" key="1">
    <citation type="submission" date="2020-04" db="EMBL/GenBank/DDBJ databases">
        <authorList>
            <person name="Alioto T."/>
            <person name="Alioto T."/>
            <person name="Gomez Garrido J."/>
        </authorList>
    </citation>
    <scope>NUCLEOTIDE SEQUENCE</scope>
    <source>
        <strain evidence="1">A484AB</strain>
    </source>
</reference>
<proteinExistence type="predicted"/>
<organism evidence="1 2">
    <name type="scientific">Paramuricea clavata</name>
    <name type="common">Red gorgonian</name>
    <name type="synonym">Violescent sea-whip</name>
    <dbReference type="NCBI Taxonomy" id="317549"/>
    <lineage>
        <taxon>Eukaryota</taxon>
        <taxon>Metazoa</taxon>
        <taxon>Cnidaria</taxon>
        <taxon>Anthozoa</taxon>
        <taxon>Octocorallia</taxon>
        <taxon>Malacalcyonacea</taxon>
        <taxon>Plexauridae</taxon>
        <taxon>Paramuricea</taxon>
    </lineage>
</organism>
<dbReference type="EMBL" id="CACRXK020003232">
    <property type="protein sequence ID" value="CAB3997939.1"/>
    <property type="molecule type" value="Genomic_DNA"/>
</dbReference>
<evidence type="ECO:0000313" key="1">
    <source>
        <dbReference type="EMBL" id="CAB3997939.1"/>
    </source>
</evidence>
<name>A0A6S7H5C3_PARCT</name>
<sequence>MMHLSDGGHFENYGLLPLLKLRLPKILVVNGSEIKSVDDYARDIIAAMEHARKLFNCSFTSMTDGTDVLTEIKNKFVGKHLRKYEFKVHYSKNNSEDDNGVSEGHIVLIAPRSPENPKKVKCLAAIKLWCCCGQSDKNGLVENQTWVDNNCEGKELDEKMWGPGPYLTEDDVKDIEGCPGGFGCCECCHKNCCDCCGSCFKFPRHPTANQFYTPRMFTAYHREGYRACMECNHFLENDN</sequence>